<keyword evidence="2" id="KW-1185">Reference proteome</keyword>
<protein>
    <submittedName>
        <fullName evidence="1">Uncharacterized protein</fullName>
    </submittedName>
</protein>
<evidence type="ECO:0000313" key="1">
    <source>
        <dbReference type="EMBL" id="EGE07824.1"/>
    </source>
</evidence>
<dbReference type="HOGENOM" id="CLU_1679212_0_0_1"/>
<dbReference type="AlphaFoldDB" id="F2Q106"/>
<sequence>MPSYVSDQLKNKRVEHLVEAYKIKTDLKAPINQYLYCRDRSPNQIPGAGITPAWHVAGKECLGGLGTAFQLSDEVSARFNSLLEVLFVRALDLCVRQGYSGVTTSLRGSLYLRGSARKVVALAQLYVINVRNMRNMSKHVLPTAYYKFDMVIFFDSV</sequence>
<accession>F2Q106</accession>
<dbReference type="EMBL" id="DS995766">
    <property type="protein sequence ID" value="EGE07824.1"/>
    <property type="molecule type" value="Genomic_DNA"/>
</dbReference>
<dbReference type="VEuPathDB" id="FungiDB:TEQG_06757"/>
<organism evidence="1 2">
    <name type="scientific">Trichophyton equinum (strain ATCC MYA-4606 / CBS 127.97)</name>
    <name type="common">Horse ringworm fungus</name>
    <dbReference type="NCBI Taxonomy" id="559882"/>
    <lineage>
        <taxon>Eukaryota</taxon>
        <taxon>Fungi</taxon>
        <taxon>Dikarya</taxon>
        <taxon>Ascomycota</taxon>
        <taxon>Pezizomycotina</taxon>
        <taxon>Eurotiomycetes</taxon>
        <taxon>Eurotiomycetidae</taxon>
        <taxon>Onygenales</taxon>
        <taxon>Arthrodermataceae</taxon>
        <taxon>Trichophyton</taxon>
    </lineage>
</organism>
<reference evidence="2" key="1">
    <citation type="journal article" date="2012" name="MBio">
        <title>Comparative genome analysis of Trichophyton rubrum and related dermatophytes reveals candidate genes involved in infection.</title>
        <authorList>
            <person name="Martinez D.A."/>
            <person name="Oliver B.G."/>
            <person name="Graeser Y."/>
            <person name="Goldberg J.M."/>
            <person name="Li W."/>
            <person name="Martinez-Rossi N.M."/>
            <person name="Monod M."/>
            <person name="Shelest E."/>
            <person name="Barton R.C."/>
            <person name="Birch E."/>
            <person name="Brakhage A.A."/>
            <person name="Chen Z."/>
            <person name="Gurr S.J."/>
            <person name="Heiman D."/>
            <person name="Heitman J."/>
            <person name="Kosti I."/>
            <person name="Rossi A."/>
            <person name="Saif S."/>
            <person name="Samalova M."/>
            <person name="Saunders C.W."/>
            <person name="Shea T."/>
            <person name="Summerbell R.C."/>
            <person name="Xu J."/>
            <person name="Young S."/>
            <person name="Zeng Q."/>
            <person name="Birren B.W."/>
            <person name="Cuomo C.A."/>
            <person name="White T.C."/>
        </authorList>
    </citation>
    <scope>NUCLEOTIDE SEQUENCE [LARGE SCALE GENOMIC DNA]</scope>
    <source>
        <strain evidence="2">ATCC MYA-4606 / CBS 127.97</strain>
    </source>
</reference>
<dbReference type="Proteomes" id="UP000009169">
    <property type="component" value="Unassembled WGS sequence"/>
</dbReference>
<gene>
    <name evidence="1" type="ORF">TEQG_06757</name>
</gene>
<evidence type="ECO:0000313" key="2">
    <source>
        <dbReference type="Proteomes" id="UP000009169"/>
    </source>
</evidence>
<name>F2Q106_TRIEC</name>
<proteinExistence type="predicted"/>